<dbReference type="SUPFAM" id="SSF56176">
    <property type="entry name" value="FAD-binding/transporter-associated domain-like"/>
    <property type="match status" value="1"/>
</dbReference>
<dbReference type="Pfam" id="PF01565">
    <property type="entry name" value="FAD_binding_4"/>
    <property type="match status" value="1"/>
</dbReference>
<proteinExistence type="predicted"/>
<keyword evidence="1" id="KW-0285">Flavoprotein</keyword>
<dbReference type="InterPro" id="IPR036318">
    <property type="entry name" value="FAD-bd_PCMH-like_sf"/>
</dbReference>
<dbReference type="PROSITE" id="PS51387">
    <property type="entry name" value="FAD_PCMH"/>
    <property type="match status" value="1"/>
</dbReference>
<evidence type="ECO:0000313" key="4">
    <source>
        <dbReference type="EMBL" id="PLW67827.1"/>
    </source>
</evidence>
<dbReference type="AlphaFoldDB" id="A0A2N5X019"/>
<dbReference type="GO" id="GO:0003824">
    <property type="term" value="F:catalytic activity"/>
    <property type="evidence" value="ECO:0007669"/>
    <property type="project" value="InterPro"/>
</dbReference>
<dbReference type="GO" id="GO:0071949">
    <property type="term" value="F:FAD binding"/>
    <property type="evidence" value="ECO:0007669"/>
    <property type="project" value="InterPro"/>
</dbReference>
<dbReference type="PANTHER" id="PTHR11748:SF103">
    <property type="entry name" value="GLYCOLATE OXIDASE SUBUNIT GLCE"/>
    <property type="match status" value="1"/>
</dbReference>
<dbReference type="NCBIfam" id="NF008439">
    <property type="entry name" value="PRK11282.1"/>
    <property type="match status" value="1"/>
</dbReference>
<dbReference type="InterPro" id="IPR006094">
    <property type="entry name" value="Oxid_FAD_bind_N"/>
</dbReference>
<gene>
    <name evidence="4" type="ORF">C0039_15525</name>
</gene>
<dbReference type="InterPro" id="IPR016164">
    <property type="entry name" value="FAD-linked_Oxase-like_C"/>
</dbReference>
<protein>
    <submittedName>
        <fullName evidence="4">Glycolate oxidase subunit GlcE</fullName>
    </submittedName>
</protein>
<dbReference type="EMBL" id="PKUS01000023">
    <property type="protein sequence ID" value="PLW67827.1"/>
    <property type="molecule type" value="Genomic_DNA"/>
</dbReference>
<dbReference type="InterPro" id="IPR016169">
    <property type="entry name" value="FAD-bd_PCMH_sub2"/>
</dbReference>
<organism evidence="4 5">
    <name type="scientific">Pseudohalioglobus lutimaris</name>
    <dbReference type="NCBI Taxonomy" id="1737061"/>
    <lineage>
        <taxon>Bacteria</taxon>
        <taxon>Pseudomonadati</taxon>
        <taxon>Pseudomonadota</taxon>
        <taxon>Gammaproteobacteria</taxon>
        <taxon>Cellvibrionales</taxon>
        <taxon>Halieaceae</taxon>
        <taxon>Pseudohalioglobus</taxon>
    </lineage>
</organism>
<sequence>MPDCSKHIADQIRDAGARRQKLKIVGHDSKHFLGRDTVGEELSLKEHAGVVSYKPAELVISARAGTAIEEIDKVLSESGQMLASDPPKFDGKGSIGGSLACNLSGPGRPWTGSLRDAVLGVTIIDGRGESLKFGGQVMKNVAGYDVSRLQAGAMGCLGVIAEISLKVMPKPDATATVAIEMVDPSSSIRYINELCGTSLPITGACWDNGWQYVRFQGAGRAVEKAISEILQSRSDARQIHSEVNYWESLRDHEHDFFSSPDKIWRYSVKSTTELQKDGSSLVDWGGAQRWVRADGSVDNMAKECDGRAGKVSLFRGRESHEDVCHPMAEPLQQLHKGLKSRFDPDFLLNPGRLYSWL</sequence>
<dbReference type="Proteomes" id="UP000235005">
    <property type="component" value="Unassembled WGS sequence"/>
</dbReference>
<keyword evidence="2" id="KW-0274">FAD</keyword>
<dbReference type="RefSeq" id="WP_101518594.1">
    <property type="nucleotide sequence ID" value="NZ_PKUS01000023.1"/>
</dbReference>
<comment type="caution">
    <text evidence="4">The sequence shown here is derived from an EMBL/GenBank/DDBJ whole genome shotgun (WGS) entry which is preliminary data.</text>
</comment>
<dbReference type="PANTHER" id="PTHR11748">
    <property type="entry name" value="D-LACTATE DEHYDROGENASE"/>
    <property type="match status" value="1"/>
</dbReference>
<accession>A0A2N5X019</accession>
<keyword evidence="5" id="KW-1185">Reference proteome</keyword>
<name>A0A2N5X019_9GAMM</name>
<evidence type="ECO:0000256" key="2">
    <source>
        <dbReference type="ARBA" id="ARBA00022827"/>
    </source>
</evidence>
<evidence type="ECO:0000256" key="1">
    <source>
        <dbReference type="ARBA" id="ARBA00022630"/>
    </source>
</evidence>
<feature type="domain" description="FAD-binding PCMH-type" evidence="3">
    <location>
        <begin position="1"/>
        <end position="170"/>
    </location>
</feature>
<reference evidence="4 5" key="1">
    <citation type="submission" date="2018-01" db="EMBL/GenBank/DDBJ databases">
        <title>The draft genome sequence of Halioglobus lutimaris HF004.</title>
        <authorList>
            <person name="Du Z.-J."/>
            <person name="Shi M.-J."/>
        </authorList>
    </citation>
    <scope>NUCLEOTIDE SEQUENCE [LARGE SCALE GENOMIC DNA]</scope>
    <source>
        <strain evidence="4 5">HF004</strain>
    </source>
</reference>
<dbReference type="Gene3D" id="3.30.465.10">
    <property type="match status" value="1"/>
</dbReference>
<evidence type="ECO:0000259" key="3">
    <source>
        <dbReference type="PROSITE" id="PS51387"/>
    </source>
</evidence>
<evidence type="ECO:0000313" key="5">
    <source>
        <dbReference type="Proteomes" id="UP000235005"/>
    </source>
</evidence>
<dbReference type="InterPro" id="IPR016166">
    <property type="entry name" value="FAD-bd_PCMH"/>
</dbReference>
<dbReference type="OrthoDB" id="9811557at2"/>
<dbReference type="SUPFAM" id="SSF55103">
    <property type="entry name" value="FAD-linked oxidases, C-terminal domain"/>
    <property type="match status" value="1"/>
</dbReference>